<dbReference type="KEGG" id="hcq:109509565"/>
<dbReference type="SUPFAM" id="SSF52374">
    <property type="entry name" value="Nucleotidylyl transferase"/>
    <property type="match status" value="1"/>
</dbReference>
<dbReference type="OrthoDB" id="422187at2759"/>
<organism evidence="2 3">
    <name type="scientific">Hippocampus comes</name>
    <name type="common">Tiger tail seahorse</name>
    <dbReference type="NCBI Taxonomy" id="109280"/>
    <lineage>
        <taxon>Eukaryota</taxon>
        <taxon>Metazoa</taxon>
        <taxon>Chordata</taxon>
        <taxon>Craniata</taxon>
        <taxon>Vertebrata</taxon>
        <taxon>Euteleostomi</taxon>
        <taxon>Actinopterygii</taxon>
        <taxon>Neopterygii</taxon>
        <taxon>Teleostei</taxon>
        <taxon>Neoteleostei</taxon>
        <taxon>Acanthomorphata</taxon>
        <taxon>Syngnathiaria</taxon>
        <taxon>Syngnathiformes</taxon>
        <taxon>Syngnathoidei</taxon>
        <taxon>Syngnathidae</taxon>
        <taxon>Hippocampus</taxon>
    </lineage>
</organism>
<dbReference type="PANTHER" id="PTHR12039">
    <property type="entry name" value="NICOTINAMIDE MONONUCLEOTIDE ADENYLYLTRANSFERASE"/>
    <property type="match status" value="1"/>
</dbReference>
<dbReference type="InterPro" id="IPR004821">
    <property type="entry name" value="Cyt_trans-like"/>
</dbReference>
<dbReference type="InterPro" id="IPR051182">
    <property type="entry name" value="Euk_NMN_adenylyltrnsfrase"/>
</dbReference>
<dbReference type="Proteomes" id="UP000264820">
    <property type="component" value="Unplaced"/>
</dbReference>
<dbReference type="GeneTree" id="ENSGT00950000183179"/>
<name>A0A3Q2ZLH2_HIPCM</name>
<dbReference type="GO" id="GO:0005634">
    <property type="term" value="C:nucleus"/>
    <property type="evidence" value="ECO:0007669"/>
    <property type="project" value="TreeGrafter"/>
</dbReference>
<dbReference type="Gene3D" id="3.40.50.620">
    <property type="entry name" value="HUPs"/>
    <property type="match status" value="1"/>
</dbReference>
<dbReference type="GO" id="GO:0000309">
    <property type="term" value="F:nicotinamide-nucleotide adenylyltransferase activity"/>
    <property type="evidence" value="ECO:0007669"/>
    <property type="project" value="TreeGrafter"/>
</dbReference>
<dbReference type="Ensembl" id="ENSHCOT00000028067.1">
    <property type="protein sequence ID" value="ENSHCOP00000027314.1"/>
    <property type="gene ID" value="ENSHCOG00000019033.1"/>
</dbReference>
<evidence type="ECO:0000259" key="1">
    <source>
        <dbReference type="Pfam" id="PF01467"/>
    </source>
</evidence>
<dbReference type="AlphaFoldDB" id="A0A3Q2ZLH2"/>
<reference evidence="2" key="1">
    <citation type="submission" date="2025-08" db="UniProtKB">
        <authorList>
            <consortium name="Ensembl"/>
        </authorList>
    </citation>
    <scope>IDENTIFICATION</scope>
</reference>
<dbReference type="InterPro" id="IPR014729">
    <property type="entry name" value="Rossmann-like_a/b/a_fold"/>
</dbReference>
<feature type="domain" description="Cytidyltransferase-like" evidence="1">
    <location>
        <begin position="12"/>
        <end position="96"/>
    </location>
</feature>
<accession>A0A3Q2ZLH2</accession>
<sequence>MEDERRTRVVLLACGSFNPITNMHLRMFELARDYLEDTGRYKVVKGIVSAVGDGYKKKGLIEAFHRVKMARLATENSEWITADAWESSQPEWVETAKVIRLVV</sequence>
<reference evidence="2" key="2">
    <citation type="submission" date="2025-09" db="UniProtKB">
        <authorList>
            <consortium name="Ensembl"/>
        </authorList>
    </citation>
    <scope>IDENTIFICATION</scope>
</reference>
<keyword evidence="3" id="KW-1185">Reference proteome</keyword>
<dbReference type="RefSeq" id="XP_019714956.1">
    <property type="nucleotide sequence ID" value="XM_019859397.1"/>
</dbReference>
<evidence type="ECO:0000313" key="2">
    <source>
        <dbReference type="Ensembl" id="ENSHCOP00000027314.1"/>
    </source>
</evidence>
<evidence type="ECO:0000313" key="3">
    <source>
        <dbReference type="Proteomes" id="UP000264820"/>
    </source>
</evidence>
<dbReference type="STRING" id="109280.ENSHCOP00000027314"/>
<protein>
    <submittedName>
        <fullName evidence="2">Nicotinamide nucleotide adenylyltransferase 1</fullName>
    </submittedName>
</protein>
<dbReference type="GO" id="GO:0009435">
    <property type="term" value="P:NAD+ biosynthetic process"/>
    <property type="evidence" value="ECO:0007669"/>
    <property type="project" value="TreeGrafter"/>
</dbReference>
<dbReference type="PANTHER" id="PTHR12039:SF21">
    <property type="entry name" value="NICOTINAMIDE_NICOTINIC ACID MONONUCLEOTIDE ADENYLYLTRANSFERASE 1"/>
    <property type="match status" value="1"/>
</dbReference>
<dbReference type="OMA" id="ATQNSKW"/>
<dbReference type="GO" id="GO:0004515">
    <property type="term" value="F:nicotinate-nucleotide adenylyltransferase activity"/>
    <property type="evidence" value="ECO:0007669"/>
    <property type="project" value="TreeGrafter"/>
</dbReference>
<dbReference type="Pfam" id="PF01467">
    <property type="entry name" value="CTP_transf_like"/>
    <property type="match status" value="1"/>
</dbReference>
<dbReference type="GeneID" id="109509565"/>
<proteinExistence type="predicted"/>